<reference evidence="1" key="1">
    <citation type="submission" date="2023-08" db="EMBL/GenBank/DDBJ databases">
        <authorList>
            <person name="Alioto T."/>
            <person name="Alioto T."/>
            <person name="Gomez Garrido J."/>
        </authorList>
    </citation>
    <scope>NUCLEOTIDE SEQUENCE</scope>
</reference>
<proteinExistence type="predicted"/>
<sequence>MQKKSLLTTFEVKIEVNKLLNLKQLSISHILVQVWGDISAYNWSNINKEVLAITKSINNGNTYIIPGSIARKLFIASKYHVYLHVEDAFITGVLAQSIGASHFDIPGFTFQTDDAPEACDFIMDLKISSTKANMGLIRHIWSQIKKQKDCEE</sequence>
<dbReference type="EMBL" id="OX597820">
    <property type="protein sequence ID" value="CAI9726176.1"/>
    <property type="molecule type" value="Genomic_DNA"/>
</dbReference>
<name>A0AA36B2Y3_OCTVU</name>
<protein>
    <submittedName>
        <fullName evidence="1">Beta-1,3-galactosyltransferase 1-like</fullName>
    </submittedName>
</protein>
<gene>
    <name evidence="1" type="ORF">OCTVUL_1B031267</name>
</gene>
<evidence type="ECO:0000313" key="1">
    <source>
        <dbReference type="EMBL" id="CAI9726176.1"/>
    </source>
</evidence>
<dbReference type="Proteomes" id="UP001162480">
    <property type="component" value="Chromosome 7"/>
</dbReference>
<evidence type="ECO:0000313" key="2">
    <source>
        <dbReference type="Proteomes" id="UP001162480"/>
    </source>
</evidence>
<accession>A0AA36B2Y3</accession>
<keyword evidence="2" id="KW-1185">Reference proteome</keyword>
<organism evidence="1 2">
    <name type="scientific">Octopus vulgaris</name>
    <name type="common">Common octopus</name>
    <dbReference type="NCBI Taxonomy" id="6645"/>
    <lineage>
        <taxon>Eukaryota</taxon>
        <taxon>Metazoa</taxon>
        <taxon>Spiralia</taxon>
        <taxon>Lophotrochozoa</taxon>
        <taxon>Mollusca</taxon>
        <taxon>Cephalopoda</taxon>
        <taxon>Coleoidea</taxon>
        <taxon>Octopodiformes</taxon>
        <taxon>Octopoda</taxon>
        <taxon>Incirrata</taxon>
        <taxon>Octopodidae</taxon>
        <taxon>Octopus</taxon>
    </lineage>
</organism>
<dbReference type="AlphaFoldDB" id="A0AA36B2Y3"/>